<evidence type="ECO:0000313" key="5">
    <source>
        <dbReference type="Proteomes" id="UP000295008"/>
    </source>
</evidence>
<reference evidence="4 5" key="1">
    <citation type="submission" date="2019-03" db="EMBL/GenBank/DDBJ databases">
        <title>Genomic Encyclopedia of Type Strains, Phase IV (KMG-IV): sequencing the most valuable type-strain genomes for metagenomic binning, comparative biology and taxonomic classification.</title>
        <authorList>
            <person name="Goeker M."/>
        </authorList>
    </citation>
    <scope>NUCLEOTIDE SEQUENCE [LARGE SCALE GENOMIC DNA]</scope>
    <source>
        <strain evidence="4 5">LX-B</strain>
    </source>
</reference>
<dbReference type="SUPFAM" id="SSF51735">
    <property type="entry name" value="NAD(P)-binding Rossmann-fold domains"/>
    <property type="match status" value="1"/>
</dbReference>
<gene>
    <name evidence="4" type="ORF">EDC14_101287</name>
</gene>
<dbReference type="Gene3D" id="3.30.360.10">
    <property type="entry name" value="Dihydrodipicolinate Reductase, domain 2"/>
    <property type="match status" value="1"/>
</dbReference>
<dbReference type="Pfam" id="PF01408">
    <property type="entry name" value="GFO_IDH_MocA"/>
    <property type="match status" value="1"/>
</dbReference>
<dbReference type="EMBL" id="SLUN01000012">
    <property type="protein sequence ID" value="TCL69390.1"/>
    <property type="molecule type" value="Genomic_DNA"/>
</dbReference>
<comment type="similarity">
    <text evidence="1">Belongs to the Gfo/Idh/MocA family.</text>
</comment>
<dbReference type="Gene3D" id="3.40.50.720">
    <property type="entry name" value="NAD(P)-binding Rossmann-like Domain"/>
    <property type="match status" value="1"/>
</dbReference>
<name>A0A4R1RTJ3_HYDET</name>
<dbReference type="RefSeq" id="WP_165907957.1">
    <property type="nucleotide sequence ID" value="NZ_SLUN01000012.1"/>
</dbReference>
<evidence type="ECO:0000256" key="1">
    <source>
        <dbReference type="ARBA" id="ARBA00010928"/>
    </source>
</evidence>
<sequence>MQKVRVGLIGSGFVAAIHLEALRKVSGLDVQVVACASPRKAELFASQHGIPQAFSDYRIMLDQVELDVIDICTPNHLHKQMILDVAAAGKDVICEKPLTGYFSQPGDGEPIGETVDRQQMFLKVWADMAEIREAVGRAGVLFMYAENWIYAPPIVKARRILSSIENTTILSQRAEESHSGSHASYARQWSLAGGGSLLRLGSHPMAAVIHLKHFDGQQKNGQPIRVKSIVAETGKFTDIPGVAQAGTGWVTHGFTDVEDWATATLTFTDGTKAIVVSSDTILGGVRNLHEIFHVKGVIQCNMNPNSDLMLYTPGHEVIGSEYIAEKLETSGGWQFAAPDEDWIRGYHHEMQDFMECVASRREPLSGLELACETTEAIYAAYLAAASGTRVELR</sequence>
<evidence type="ECO:0000259" key="3">
    <source>
        <dbReference type="Pfam" id="PF01408"/>
    </source>
</evidence>
<protein>
    <submittedName>
        <fullName evidence="4">Putative dehydrogenase</fullName>
    </submittedName>
</protein>
<dbReference type="SUPFAM" id="SSF55347">
    <property type="entry name" value="Glyceraldehyde-3-phosphate dehydrogenase-like, C-terminal domain"/>
    <property type="match status" value="1"/>
</dbReference>
<accession>A0A4R1RTJ3</accession>
<comment type="caution">
    <text evidence="4">The sequence shown here is derived from an EMBL/GenBank/DDBJ whole genome shotgun (WGS) entry which is preliminary data.</text>
</comment>
<dbReference type="PANTHER" id="PTHR42840:SF3">
    <property type="entry name" value="BINDING ROSSMANN FOLD OXIDOREDUCTASE, PUTATIVE (AFU_ORTHOLOGUE AFUA_2G10240)-RELATED"/>
    <property type="match status" value="1"/>
</dbReference>
<dbReference type="InterPro" id="IPR036291">
    <property type="entry name" value="NAD(P)-bd_dom_sf"/>
</dbReference>
<proteinExistence type="inferred from homology"/>
<organism evidence="4 5">
    <name type="scientific">Hydrogenispora ethanolica</name>
    <dbReference type="NCBI Taxonomy" id="1082276"/>
    <lineage>
        <taxon>Bacteria</taxon>
        <taxon>Bacillati</taxon>
        <taxon>Bacillota</taxon>
        <taxon>Hydrogenispora</taxon>
    </lineage>
</organism>
<dbReference type="PANTHER" id="PTHR42840">
    <property type="entry name" value="NAD(P)-BINDING ROSSMANN-FOLD SUPERFAMILY PROTEIN-RELATED"/>
    <property type="match status" value="1"/>
</dbReference>
<dbReference type="Proteomes" id="UP000295008">
    <property type="component" value="Unassembled WGS sequence"/>
</dbReference>
<dbReference type="GO" id="GO:0000166">
    <property type="term" value="F:nucleotide binding"/>
    <property type="evidence" value="ECO:0007669"/>
    <property type="project" value="InterPro"/>
</dbReference>
<dbReference type="GO" id="GO:0016491">
    <property type="term" value="F:oxidoreductase activity"/>
    <property type="evidence" value="ECO:0007669"/>
    <property type="project" value="UniProtKB-KW"/>
</dbReference>
<dbReference type="InterPro" id="IPR000683">
    <property type="entry name" value="Gfo/Idh/MocA-like_OxRdtase_N"/>
</dbReference>
<evidence type="ECO:0000313" key="4">
    <source>
        <dbReference type="EMBL" id="TCL69390.1"/>
    </source>
</evidence>
<dbReference type="AlphaFoldDB" id="A0A4R1RTJ3"/>
<keyword evidence="2" id="KW-0560">Oxidoreductase</keyword>
<feature type="domain" description="Gfo/Idh/MocA-like oxidoreductase N-terminal" evidence="3">
    <location>
        <begin position="4"/>
        <end position="118"/>
    </location>
</feature>
<evidence type="ECO:0000256" key="2">
    <source>
        <dbReference type="ARBA" id="ARBA00023002"/>
    </source>
</evidence>
<keyword evidence="5" id="KW-1185">Reference proteome</keyword>